<keyword evidence="2" id="KW-1185">Reference proteome</keyword>
<evidence type="ECO:0000313" key="1">
    <source>
        <dbReference type="EMBL" id="KAJ3830925.1"/>
    </source>
</evidence>
<comment type="caution">
    <text evidence="1">The sequence shown here is derived from an EMBL/GenBank/DDBJ whole genome shotgun (WGS) entry which is preliminary data.</text>
</comment>
<sequence length="142" mass="16182">MKQDVAGGAYQPFWVGFPLTDIHRCIAPDVLHQLYQGVLKYIVLWVQKVMTEEELDQRICSLPPASGVRHFKNGISGLSQVSGVERKHITRIILSCVVGKIHPRGITACRSLLHFIHLAQYPSHDEDTLSYMLQELNTWHDH</sequence>
<dbReference type="EMBL" id="MU808036">
    <property type="protein sequence ID" value="KAJ3830925.1"/>
    <property type="molecule type" value="Genomic_DNA"/>
</dbReference>
<protein>
    <submittedName>
        <fullName evidence="1">Uncharacterized protein</fullName>
    </submittedName>
</protein>
<gene>
    <name evidence="1" type="ORF">F5878DRAFT_516656</name>
</gene>
<dbReference type="InterPro" id="IPR041078">
    <property type="entry name" value="Plavaka"/>
</dbReference>
<dbReference type="AlphaFoldDB" id="A0AA38U3G4"/>
<reference evidence="1" key="1">
    <citation type="submission" date="2022-08" db="EMBL/GenBank/DDBJ databases">
        <authorList>
            <consortium name="DOE Joint Genome Institute"/>
            <person name="Min B."/>
            <person name="Riley R."/>
            <person name="Sierra-Patev S."/>
            <person name="Naranjo-Ortiz M."/>
            <person name="Looney B."/>
            <person name="Konkel Z."/>
            <person name="Slot J.C."/>
            <person name="Sakamoto Y."/>
            <person name="Steenwyk J.L."/>
            <person name="Rokas A."/>
            <person name="Carro J."/>
            <person name="Camarero S."/>
            <person name="Ferreira P."/>
            <person name="Molpeceres G."/>
            <person name="Ruiz-Duenas F.J."/>
            <person name="Serrano A."/>
            <person name="Henrissat B."/>
            <person name="Drula E."/>
            <person name="Hughes K.W."/>
            <person name="Mata J.L."/>
            <person name="Ishikawa N.K."/>
            <person name="Vargas-Isla R."/>
            <person name="Ushijima S."/>
            <person name="Smith C.A."/>
            <person name="Ahrendt S."/>
            <person name="Andreopoulos W."/>
            <person name="He G."/>
            <person name="Labutti K."/>
            <person name="Lipzen A."/>
            <person name="Ng V."/>
            <person name="Sandor L."/>
            <person name="Barry K."/>
            <person name="Martinez A.T."/>
            <person name="Xiao Y."/>
            <person name="Gibbons J.G."/>
            <person name="Terashima K."/>
            <person name="Hibbett D.S."/>
            <person name="Grigoriev I.V."/>
        </authorList>
    </citation>
    <scope>NUCLEOTIDE SEQUENCE</scope>
    <source>
        <strain evidence="1">TFB9207</strain>
    </source>
</reference>
<organism evidence="1 2">
    <name type="scientific">Lentinula raphanica</name>
    <dbReference type="NCBI Taxonomy" id="153919"/>
    <lineage>
        <taxon>Eukaryota</taxon>
        <taxon>Fungi</taxon>
        <taxon>Dikarya</taxon>
        <taxon>Basidiomycota</taxon>
        <taxon>Agaricomycotina</taxon>
        <taxon>Agaricomycetes</taxon>
        <taxon>Agaricomycetidae</taxon>
        <taxon>Agaricales</taxon>
        <taxon>Marasmiineae</taxon>
        <taxon>Omphalotaceae</taxon>
        <taxon>Lentinula</taxon>
    </lineage>
</organism>
<evidence type="ECO:0000313" key="2">
    <source>
        <dbReference type="Proteomes" id="UP001163846"/>
    </source>
</evidence>
<feature type="non-terminal residue" evidence="1">
    <location>
        <position position="142"/>
    </location>
</feature>
<accession>A0AA38U3G4</accession>
<dbReference type="Pfam" id="PF18759">
    <property type="entry name" value="Plavaka"/>
    <property type="match status" value="1"/>
</dbReference>
<name>A0AA38U3G4_9AGAR</name>
<proteinExistence type="predicted"/>
<dbReference type="Proteomes" id="UP001163846">
    <property type="component" value="Unassembled WGS sequence"/>
</dbReference>